<accession>A0A135LQT8</accession>
<dbReference type="InterPro" id="IPR007685">
    <property type="entry name" value="RelA_SpoT"/>
</dbReference>
<dbReference type="RefSeq" id="XP_040649870.1">
    <property type="nucleotide sequence ID" value="XM_040797059.1"/>
</dbReference>
<evidence type="ECO:0000313" key="3">
    <source>
        <dbReference type="Proteomes" id="UP000070168"/>
    </source>
</evidence>
<comment type="caution">
    <text evidence="2">The sequence shown here is derived from an EMBL/GenBank/DDBJ whole genome shotgun (WGS) entry which is preliminary data.</text>
</comment>
<dbReference type="InterPro" id="IPR043519">
    <property type="entry name" value="NT_sf"/>
</dbReference>
<keyword evidence="3" id="KW-1185">Reference proteome</keyword>
<dbReference type="GeneID" id="63712359"/>
<proteinExistence type="predicted"/>
<evidence type="ECO:0000313" key="2">
    <source>
        <dbReference type="EMBL" id="KXG51334.1"/>
    </source>
</evidence>
<dbReference type="STRING" id="5078.A0A135LQT8"/>
<gene>
    <name evidence="2" type="ORF">PGRI_093460</name>
</gene>
<reference evidence="2 3" key="1">
    <citation type="journal article" date="2016" name="BMC Genomics">
        <title>Genome sequencing and secondary metabolism of the postharvest pathogen Penicillium griseofulvum.</title>
        <authorList>
            <person name="Banani H."/>
            <person name="Marcet-Houben M."/>
            <person name="Ballester A.R."/>
            <person name="Abbruscato P."/>
            <person name="Gonzalez-Candelas L."/>
            <person name="Gabaldon T."/>
            <person name="Spadaro D."/>
        </authorList>
    </citation>
    <scope>NUCLEOTIDE SEQUENCE [LARGE SCALE GENOMIC DNA]</scope>
    <source>
        <strain evidence="2 3">PG3</strain>
    </source>
</reference>
<dbReference type="OMA" id="FPGYCAD"/>
<dbReference type="EMBL" id="LHQR01000031">
    <property type="protein sequence ID" value="KXG51334.1"/>
    <property type="molecule type" value="Genomic_DNA"/>
</dbReference>
<dbReference type="CDD" id="cd05399">
    <property type="entry name" value="NT_Rel-Spo_like"/>
    <property type="match status" value="1"/>
</dbReference>
<dbReference type="SMART" id="SM00954">
    <property type="entry name" value="RelA_SpoT"/>
    <property type="match status" value="1"/>
</dbReference>
<name>A0A135LQT8_PENPA</name>
<dbReference type="OrthoDB" id="4719016at2759"/>
<dbReference type="SUPFAM" id="SSF81301">
    <property type="entry name" value="Nucleotidyltransferase"/>
    <property type="match status" value="1"/>
</dbReference>
<feature type="domain" description="RelA/SpoT" evidence="1">
    <location>
        <begin position="57"/>
        <end position="195"/>
    </location>
</feature>
<protein>
    <submittedName>
        <fullName evidence="2">RelA/SpoT</fullName>
    </submittedName>
</protein>
<dbReference type="Gene3D" id="3.30.460.10">
    <property type="entry name" value="Beta Polymerase, domain 2"/>
    <property type="match status" value="1"/>
</dbReference>
<dbReference type="Proteomes" id="UP000070168">
    <property type="component" value="Unassembled WGS sequence"/>
</dbReference>
<dbReference type="PANTHER" id="PTHR41773:SF1">
    <property type="entry name" value="RELA_SPOT DOMAIN-CONTAINING PROTEIN"/>
    <property type="match status" value="1"/>
</dbReference>
<sequence length="452" mass="52348">MTRNTTSMALQNESVAHLFVQQYITQDIASYRKTLHAVEEICKQVLSNHGISHATESRLKEPASLENKIAKFERERGSIYQTIEDINKDIIDLAGLCILVHIPSTRKKASELLHEAFVVKKMFDHPKQGKIEGTYHKPGGYVATHLHVSLKTEDLHDPGLQPSDTNRVEIQVSAIQQRGWATLEHDIVYKPKEKPKLGQLHKLEMMRRIVDVNESIHQQIEEEQAYQAAKENRSLRSVDDVGCVLQKWLEEHHSAWFQDRTAGSCTSLFSFLKLRNMNTRGELRQILEASFGSDSEILYSRLASEYPADSLTLVIFIMDRLLLTDGGNDVDLVTADHHQIHVYKLQAMMSTFVWLERFFTPDLLWQRVFAAQNQKSLRDSLVWLNSARLKLFFDGDLLEKHDIVILDYLWDWFERQKDRKIRLAFAISRNGMFKDRKEARKVIQQLIQGLMN</sequence>
<dbReference type="Pfam" id="PF04607">
    <property type="entry name" value="RelA_SpoT"/>
    <property type="match status" value="1"/>
</dbReference>
<dbReference type="PANTHER" id="PTHR41773">
    <property type="entry name" value="GTP PYROPHOSPHATASE-RELATED"/>
    <property type="match status" value="1"/>
</dbReference>
<dbReference type="AlphaFoldDB" id="A0A135LQT8"/>
<organism evidence="2 3">
    <name type="scientific">Penicillium patulum</name>
    <name type="common">Penicillium griseofulvum</name>
    <dbReference type="NCBI Taxonomy" id="5078"/>
    <lineage>
        <taxon>Eukaryota</taxon>
        <taxon>Fungi</taxon>
        <taxon>Dikarya</taxon>
        <taxon>Ascomycota</taxon>
        <taxon>Pezizomycotina</taxon>
        <taxon>Eurotiomycetes</taxon>
        <taxon>Eurotiomycetidae</taxon>
        <taxon>Eurotiales</taxon>
        <taxon>Aspergillaceae</taxon>
        <taxon>Penicillium</taxon>
    </lineage>
</organism>
<evidence type="ECO:0000259" key="1">
    <source>
        <dbReference type="SMART" id="SM00954"/>
    </source>
</evidence>
<dbReference type="GO" id="GO:0015969">
    <property type="term" value="P:guanosine tetraphosphate metabolic process"/>
    <property type="evidence" value="ECO:0007669"/>
    <property type="project" value="InterPro"/>
</dbReference>